<accession>A0A5F9CC35</accession>
<comment type="similarity">
    <text evidence="2">Belongs to the major facilitator superfamily. Organophosphate:Pi antiporter (OPA) (TC 2.A.1.4) family.</text>
</comment>
<dbReference type="PIRSF" id="PIRSF002808">
    <property type="entry name" value="Hexose_phosphate_transp"/>
    <property type="match status" value="1"/>
</dbReference>
<keyword evidence="5 11" id="KW-0812">Transmembrane</keyword>
<dbReference type="InterPro" id="IPR036259">
    <property type="entry name" value="MFS_trans_sf"/>
</dbReference>
<feature type="transmembrane region" description="Helical" evidence="11">
    <location>
        <begin position="148"/>
        <end position="176"/>
    </location>
</feature>
<keyword evidence="4" id="KW-0762">Sugar transport</keyword>
<dbReference type="Proteomes" id="UP000001811">
    <property type="component" value="Unplaced"/>
</dbReference>
<dbReference type="AlphaFoldDB" id="A0A5F9CC35"/>
<keyword evidence="3" id="KW-0813">Transport</keyword>
<organism evidence="13 14">
    <name type="scientific">Oryctolagus cuniculus</name>
    <name type="common">Rabbit</name>
    <dbReference type="NCBI Taxonomy" id="9986"/>
    <lineage>
        <taxon>Eukaryota</taxon>
        <taxon>Metazoa</taxon>
        <taxon>Chordata</taxon>
        <taxon>Craniata</taxon>
        <taxon>Vertebrata</taxon>
        <taxon>Euteleostomi</taxon>
        <taxon>Mammalia</taxon>
        <taxon>Eutheria</taxon>
        <taxon>Euarchontoglires</taxon>
        <taxon>Glires</taxon>
        <taxon>Lagomorpha</taxon>
        <taxon>Leporidae</taxon>
        <taxon>Oryctolagus</taxon>
    </lineage>
</organism>
<evidence type="ECO:0000256" key="11">
    <source>
        <dbReference type="SAM" id="Phobius"/>
    </source>
</evidence>
<evidence type="ECO:0000256" key="1">
    <source>
        <dbReference type="ARBA" id="ARBA00004141"/>
    </source>
</evidence>
<feature type="region of interest" description="Disordered" evidence="10">
    <location>
        <begin position="57"/>
        <end position="77"/>
    </location>
</feature>
<evidence type="ECO:0000313" key="13">
    <source>
        <dbReference type="Ensembl" id="ENSOCUP00000031320.1"/>
    </source>
</evidence>
<comment type="subcellular location">
    <subcellularLocation>
        <location evidence="1">Membrane</location>
        <topology evidence="1">Multi-pass membrane protein</topology>
    </subcellularLocation>
</comment>
<feature type="region of interest" description="Disordered" evidence="10">
    <location>
        <begin position="1"/>
        <end position="31"/>
    </location>
</feature>
<dbReference type="PANTHER" id="PTHR43184:SF11">
    <property type="entry name" value="GLUCOSE-6-PHOSPHATE EXCHANGER SLC37A1"/>
    <property type="match status" value="1"/>
</dbReference>
<dbReference type="Bgee" id="ENSOCUG00000022301">
    <property type="expression patterns" value="Expressed in blood and 17 other cell types or tissues"/>
</dbReference>
<dbReference type="FunFam" id="1.20.1250.20:FF:000050">
    <property type="entry name" value="glucose-6-phosphate exchanger SLC37A2 isoform X1"/>
    <property type="match status" value="1"/>
</dbReference>
<feature type="transmembrane region" description="Helical" evidence="11">
    <location>
        <begin position="90"/>
        <end position="108"/>
    </location>
</feature>
<evidence type="ECO:0000256" key="3">
    <source>
        <dbReference type="ARBA" id="ARBA00022448"/>
    </source>
</evidence>
<feature type="transmembrane region" description="Helical" evidence="11">
    <location>
        <begin position="120"/>
        <end position="142"/>
    </location>
</feature>
<evidence type="ECO:0000313" key="14">
    <source>
        <dbReference type="Proteomes" id="UP000001811"/>
    </source>
</evidence>
<dbReference type="PROSITE" id="PS50850">
    <property type="entry name" value="MFS"/>
    <property type="match status" value="1"/>
</dbReference>
<reference evidence="13 14" key="1">
    <citation type="journal article" date="2011" name="Nature">
        <title>A high-resolution map of human evolutionary constraint using 29 mammals.</title>
        <authorList>
            <person name="Lindblad-Toh K."/>
            <person name="Garber M."/>
            <person name="Zuk O."/>
            <person name="Lin M.F."/>
            <person name="Parker B.J."/>
            <person name="Washietl S."/>
            <person name="Kheradpour P."/>
            <person name="Ernst J."/>
            <person name="Jordan G."/>
            <person name="Mauceli E."/>
            <person name="Ward L.D."/>
            <person name="Lowe C.B."/>
            <person name="Holloway A.K."/>
            <person name="Clamp M."/>
            <person name="Gnerre S."/>
            <person name="Alfoldi J."/>
            <person name="Beal K."/>
            <person name="Chang J."/>
            <person name="Clawson H."/>
            <person name="Cuff J."/>
            <person name="Di Palma F."/>
            <person name="Fitzgerald S."/>
            <person name="Flicek P."/>
            <person name="Guttman M."/>
            <person name="Hubisz M.J."/>
            <person name="Jaffe D.B."/>
            <person name="Jungreis I."/>
            <person name="Kent W.J."/>
            <person name="Kostka D."/>
            <person name="Lara M."/>
            <person name="Martins A.L."/>
            <person name="Massingham T."/>
            <person name="Moltke I."/>
            <person name="Raney B.J."/>
            <person name="Rasmussen M.D."/>
            <person name="Robinson J."/>
            <person name="Stark A."/>
            <person name="Vilella A.J."/>
            <person name="Wen J."/>
            <person name="Xie X."/>
            <person name="Zody M.C."/>
            <person name="Baldwin J."/>
            <person name="Bloom T."/>
            <person name="Chin C.W."/>
            <person name="Heiman D."/>
            <person name="Nicol R."/>
            <person name="Nusbaum C."/>
            <person name="Young S."/>
            <person name="Wilkinson J."/>
            <person name="Worley K.C."/>
            <person name="Kovar C.L."/>
            <person name="Muzny D.M."/>
            <person name="Gibbs R.A."/>
            <person name="Cree A."/>
            <person name="Dihn H.H."/>
            <person name="Fowler G."/>
            <person name="Jhangiani S."/>
            <person name="Joshi V."/>
            <person name="Lee S."/>
            <person name="Lewis L.R."/>
            <person name="Nazareth L.V."/>
            <person name="Okwuonu G."/>
            <person name="Santibanez J."/>
            <person name="Warren W.C."/>
            <person name="Mardis E.R."/>
            <person name="Weinstock G.M."/>
            <person name="Wilson R.K."/>
            <person name="Delehaunty K."/>
            <person name="Dooling D."/>
            <person name="Fronik C."/>
            <person name="Fulton L."/>
            <person name="Fulton B."/>
            <person name="Graves T."/>
            <person name="Minx P."/>
            <person name="Sodergren E."/>
            <person name="Birney E."/>
            <person name="Margulies E.H."/>
            <person name="Herrero J."/>
            <person name="Green E.D."/>
            <person name="Haussler D."/>
            <person name="Siepel A."/>
            <person name="Goldman N."/>
            <person name="Pollard K.S."/>
            <person name="Pedersen J.S."/>
            <person name="Lander E.S."/>
            <person name="Kellis M."/>
        </authorList>
    </citation>
    <scope>NUCLEOTIDE SEQUENCE [LARGE SCALE GENOMIC DNA]</scope>
    <source>
        <strain evidence="14">Thorbecke</strain>
    </source>
</reference>
<evidence type="ECO:0000256" key="6">
    <source>
        <dbReference type="ARBA" id="ARBA00022989"/>
    </source>
</evidence>
<feature type="domain" description="Major facilitator superfamily (MFS) profile" evidence="12">
    <location>
        <begin position="1"/>
        <end position="494"/>
    </location>
</feature>
<gene>
    <name evidence="13" type="primary">SLC37A1</name>
</gene>
<evidence type="ECO:0000259" key="12">
    <source>
        <dbReference type="PROSITE" id="PS50850"/>
    </source>
</evidence>
<feature type="transmembrane region" description="Helical" evidence="11">
    <location>
        <begin position="471"/>
        <end position="490"/>
    </location>
</feature>
<evidence type="ECO:0000256" key="5">
    <source>
        <dbReference type="ARBA" id="ARBA00022692"/>
    </source>
</evidence>
<comment type="function">
    <text evidence="8">Inorganic phosphate and glucose-6-phosphate antiporter. May transport cytoplasmic glucose-6-phosphate into the lumen of the endoplasmic reticulum and translocate inorganic phosphate into the opposite direction. Independent of a lumenal glucose-6-phosphatase. May not play a role in homeostatic regulation of blood glucose levels.</text>
</comment>
<feature type="transmembrane region" description="Helical" evidence="11">
    <location>
        <begin position="213"/>
        <end position="234"/>
    </location>
</feature>
<keyword evidence="6 11" id="KW-1133">Transmembrane helix</keyword>
<dbReference type="Ensembl" id="ENSOCUT00000056527.1">
    <property type="protein sequence ID" value="ENSOCUP00000031320.1"/>
    <property type="gene ID" value="ENSOCUG00000022301.3"/>
</dbReference>
<evidence type="ECO:0000256" key="9">
    <source>
        <dbReference type="ARBA" id="ARBA00034251"/>
    </source>
</evidence>
<feature type="transmembrane region" description="Helical" evidence="11">
    <location>
        <begin position="351"/>
        <end position="368"/>
    </location>
</feature>
<dbReference type="GO" id="GO:0035435">
    <property type="term" value="P:phosphate ion transmembrane transport"/>
    <property type="evidence" value="ECO:0007669"/>
    <property type="project" value="UniProtKB-ARBA"/>
</dbReference>
<evidence type="ECO:0000256" key="10">
    <source>
        <dbReference type="SAM" id="MobiDB-lite"/>
    </source>
</evidence>
<dbReference type="GO" id="GO:0005789">
    <property type="term" value="C:endoplasmic reticulum membrane"/>
    <property type="evidence" value="ECO:0007669"/>
    <property type="project" value="TreeGrafter"/>
</dbReference>
<dbReference type="SUPFAM" id="SSF103473">
    <property type="entry name" value="MFS general substrate transporter"/>
    <property type="match status" value="1"/>
</dbReference>
<name>A0A5F9CC35_RABIT</name>
<comment type="catalytic activity">
    <reaction evidence="9">
        <text>D-glucose 6-phosphate(in) + phosphate(out) = D-glucose 6-phosphate(out) + phosphate(in)</text>
        <dbReference type="Rhea" id="RHEA:71535"/>
        <dbReference type="ChEBI" id="CHEBI:43474"/>
        <dbReference type="ChEBI" id="CHEBI:61548"/>
    </reaction>
</comment>
<dbReference type="FunFam" id="1.20.1250.20:FF:000028">
    <property type="entry name" value="Sugar phosphate exchanger 3 isoform 1"/>
    <property type="match status" value="1"/>
</dbReference>
<evidence type="ECO:0000256" key="4">
    <source>
        <dbReference type="ARBA" id="ARBA00022597"/>
    </source>
</evidence>
<dbReference type="GeneTree" id="ENSGT00940000159245"/>
<feature type="compositionally biased region" description="Pro residues" evidence="10">
    <location>
        <begin position="1"/>
        <end position="11"/>
    </location>
</feature>
<keyword evidence="7 11" id="KW-0472">Membrane</keyword>
<feature type="transmembrane region" description="Helical" evidence="11">
    <location>
        <begin position="188"/>
        <end position="207"/>
    </location>
</feature>
<dbReference type="Pfam" id="PF07690">
    <property type="entry name" value="MFS_1"/>
    <property type="match status" value="1"/>
</dbReference>
<proteinExistence type="inferred from homology"/>
<evidence type="ECO:0000256" key="8">
    <source>
        <dbReference type="ARBA" id="ARBA00024304"/>
    </source>
</evidence>
<dbReference type="GO" id="GO:0061513">
    <property type="term" value="F:glucose 6-phosphate:phosphate antiporter activity"/>
    <property type="evidence" value="ECO:0007669"/>
    <property type="project" value="TreeGrafter"/>
</dbReference>
<keyword evidence="14" id="KW-1185">Reference proteome</keyword>
<feature type="transmembrane region" description="Helical" evidence="11">
    <location>
        <begin position="305"/>
        <end position="331"/>
    </location>
</feature>
<feature type="transmembrane region" description="Helical" evidence="11">
    <location>
        <begin position="437"/>
        <end position="459"/>
    </location>
</feature>
<reference evidence="13" key="2">
    <citation type="submission" date="2025-08" db="UniProtKB">
        <authorList>
            <consortium name="Ensembl"/>
        </authorList>
    </citation>
    <scope>IDENTIFICATION</scope>
    <source>
        <strain evidence="13">Thorbecke</strain>
    </source>
</reference>
<reference evidence="13" key="3">
    <citation type="submission" date="2025-09" db="UniProtKB">
        <authorList>
            <consortium name="Ensembl"/>
        </authorList>
    </citation>
    <scope>IDENTIFICATION</scope>
    <source>
        <strain evidence="13">Thorbecke</strain>
    </source>
</reference>
<evidence type="ECO:0000256" key="2">
    <source>
        <dbReference type="ARBA" id="ARBA00009598"/>
    </source>
</evidence>
<evidence type="ECO:0000256" key="7">
    <source>
        <dbReference type="ARBA" id="ARBA00023136"/>
    </source>
</evidence>
<sequence length="506" mass="53746">MPPWLPRPAPSTAPHATLGAAASHVHSSPRSPWVRAGARGELHRYCAVWDAADGRSSGESKAGYSPPHQPPDNQTDCGWAPFDKSNYQQLLGALDYSFLCAYAVGMYLSGIIGERLPIRYYLTFGMLASGACTALFGLGYFYDVHSLGFYVVTQVVNGLVQTTGWPSVVTCLGNWFGKGRRGLIMGVWNSHTSVGNILGSLIAGYWVSTCWGLSFVVPGAIVAAMGIVCFLFLIEHPKDIRCSSRGRLSSSKSRRVLGVRPCRPRLPPARTPPALDNRAVAKPGQVCGGRASGRALWRVRPAGRLLLQGVIEFSLCLLFAKLVSYTFLFWLPLYITSVDHLDAKRAGELSTLFDVGGIFGGILAGMISDRLEKRASTCGLMLLLAAPTHCSALSTPLLPTAMLLLSGALVSGPYALITTAVSADLGTHKSLKGNSHALSTVTAIIDGTGSVGAALGPLLAGLLSPSGWSNVFYMLMLADACALLFLTRLIHKELSCPGPVASDQAP</sequence>
<dbReference type="InterPro" id="IPR000849">
    <property type="entry name" value="Sugar_P_transporter"/>
</dbReference>
<protein>
    <submittedName>
        <fullName evidence="13">Solute carrier family 37 member 1</fullName>
    </submittedName>
</protein>
<dbReference type="InterPro" id="IPR020846">
    <property type="entry name" value="MFS_dom"/>
</dbReference>
<dbReference type="PANTHER" id="PTHR43184">
    <property type="entry name" value="MAJOR FACILITATOR SUPERFAMILY TRANSPORTER 16, ISOFORM B"/>
    <property type="match status" value="1"/>
</dbReference>
<dbReference type="Gene3D" id="1.20.1250.20">
    <property type="entry name" value="MFS general substrate transporter like domains"/>
    <property type="match status" value="2"/>
</dbReference>
<dbReference type="InterPro" id="IPR011701">
    <property type="entry name" value="MFS"/>
</dbReference>
<feature type="transmembrane region" description="Helical" evidence="11">
    <location>
        <begin position="404"/>
        <end position="425"/>
    </location>
</feature>